<evidence type="ECO:0000313" key="2">
    <source>
        <dbReference type="EMBL" id="GKT36942.1"/>
    </source>
</evidence>
<dbReference type="EMBL" id="BQXS01011339">
    <property type="protein sequence ID" value="GKT36942.1"/>
    <property type="molecule type" value="Genomic_DNA"/>
</dbReference>
<accession>A0ABQ5KWW2</accession>
<comment type="caution">
    <text evidence="2">The sequence shown here is derived from an EMBL/GenBank/DDBJ whole genome shotgun (WGS) entry which is preliminary data.</text>
</comment>
<feature type="region of interest" description="Disordered" evidence="1">
    <location>
        <begin position="148"/>
        <end position="402"/>
    </location>
</feature>
<feature type="compositionally biased region" description="Basic residues" evidence="1">
    <location>
        <begin position="45"/>
        <end position="58"/>
    </location>
</feature>
<keyword evidence="3" id="KW-1185">Reference proteome</keyword>
<feature type="compositionally biased region" description="Low complexity" evidence="1">
    <location>
        <begin position="71"/>
        <end position="82"/>
    </location>
</feature>
<feature type="compositionally biased region" description="Polar residues" evidence="1">
    <location>
        <begin position="85"/>
        <end position="96"/>
    </location>
</feature>
<feature type="compositionally biased region" description="Acidic residues" evidence="1">
    <location>
        <begin position="150"/>
        <end position="161"/>
    </location>
</feature>
<gene>
    <name evidence="2" type="ORF">ADUPG1_009819</name>
</gene>
<proteinExistence type="predicted"/>
<evidence type="ECO:0000313" key="3">
    <source>
        <dbReference type="Proteomes" id="UP001057375"/>
    </source>
</evidence>
<sequence>MSKHHKPGSPPQEYSRDELLKIYHHLQQSDTLIIKESVRSIIKVGKVRPTKRPTRIRPTRPTDQPYTPKFSNSTNPHSSSISLALRSTNPSQQSKPYSGPGRRPKDHLTSSRDAWIPEEIRDKNDEELQAIEEDINDNLEKHLAMHADEENSFEEEEEELDIGAGAEFERLRRKNMGFIVDDEEEFSPPPEYTEPAHLSQDPSHHIPSPQSLEDLEHHTHSPQDSYPQSIPQHPQGGQLAETSLPTGGSEVSHLDDPQIGHIQSFQPEAFHPPQGYGFHSSQPHVETAPPHHDSIGSSGRESQPYFPSEPSLEHPPMMGPTPLDGDDIEGEVSQRLSMHEQAERQQQQMRLHEQQGPMDERGGYYVGSQPIPPTREHPMIHQRQPQASPPPPQPQYHSASAQFRPSIPGGSAFEALEGLRHEISSTKDMFDRCVHQLEVTSKQKEELEMFIAMQRKSNPDKDLTPFLAQCANLDVKKKEAHDSAMILKKKGNALVEEERAFVEYYKRYETPAPEAYYPQAHSRAAPIPRYARPEHIHQEYVHSAPMYPPPHSGYGHPQDYGYYPAPHDAHFYPSAPGYPMPPQYAPQPQYDHRYAPAPEYHPHYPPMPRHDMIHSMDMYHGQYDPGMVMDQPAPHSQQHHRRAVPQYEAMRKRKE</sequence>
<feature type="region of interest" description="Disordered" evidence="1">
    <location>
        <begin position="45"/>
        <end position="121"/>
    </location>
</feature>
<feature type="region of interest" description="Disordered" evidence="1">
    <location>
        <begin position="632"/>
        <end position="655"/>
    </location>
</feature>
<dbReference type="Proteomes" id="UP001057375">
    <property type="component" value="Unassembled WGS sequence"/>
</dbReference>
<reference evidence="2" key="1">
    <citation type="submission" date="2022-03" db="EMBL/GenBank/DDBJ databases">
        <title>Draft genome sequence of Aduncisulcus paluster, a free-living microaerophilic Fornicata.</title>
        <authorList>
            <person name="Yuyama I."/>
            <person name="Kume K."/>
            <person name="Tamura T."/>
            <person name="Inagaki Y."/>
            <person name="Hashimoto T."/>
        </authorList>
    </citation>
    <scope>NUCLEOTIDE SEQUENCE</scope>
    <source>
        <strain evidence="2">NY0171</strain>
    </source>
</reference>
<name>A0ABQ5KWW2_9EUKA</name>
<feature type="compositionally biased region" description="Basic and acidic residues" evidence="1">
    <location>
        <begin position="350"/>
        <end position="362"/>
    </location>
</feature>
<evidence type="ECO:0000256" key="1">
    <source>
        <dbReference type="SAM" id="MobiDB-lite"/>
    </source>
</evidence>
<feature type="compositionally biased region" description="Polar residues" evidence="1">
    <location>
        <begin position="222"/>
        <end position="232"/>
    </location>
</feature>
<protein>
    <submittedName>
        <fullName evidence="2">Uncharacterized protein</fullName>
    </submittedName>
</protein>
<organism evidence="2 3">
    <name type="scientific">Aduncisulcus paluster</name>
    <dbReference type="NCBI Taxonomy" id="2918883"/>
    <lineage>
        <taxon>Eukaryota</taxon>
        <taxon>Metamonada</taxon>
        <taxon>Carpediemonas-like organisms</taxon>
        <taxon>Aduncisulcus</taxon>
    </lineage>
</organism>